<dbReference type="PROSITE" id="PS50222">
    <property type="entry name" value="EF_HAND_2"/>
    <property type="match status" value="1"/>
</dbReference>
<dbReference type="PANTHER" id="PTHR37754">
    <property type="entry name" value="CALCIUM ION-BINDING PROTEIN"/>
    <property type="match status" value="1"/>
</dbReference>
<dbReference type="InterPro" id="IPR002048">
    <property type="entry name" value="EF_hand_dom"/>
</dbReference>
<feature type="domain" description="EF-hand" evidence="3">
    <location>
        <begin position="72"/>
        <end position="107"/>
    </location>
</feature>
<keyword evidence="2" id="KW-0812">Transmembrane</keyword>
<dbReference type="Gene3D" id="1.10.238.10">
    <property type="entry name" value="EF-hand"/>
    <property type="match status" value="1"/>
</dbReference>
<protein>
    <recommendedName>
        <fullName evidence="3">EF-hand domain-containing protein</fullName>
    </recommendedName>
</protein>
<evidence type="ECO:0000259" key="3">
    <source>
        <dbReference type="PROSITE" id="PS50222"/>
    </source>
</evidence>
<organism evidence="4">
    <name type="scientific">Picea sitchensis</name>
    <name type="common">Sitka spruce</name>
    <name type="synonym">Pinus sitchensis</name>
    <dbReference type="NCBI Taxonomy" id="3332"/>
    <lineage>
        <taxon>Eukaryota</taxon>
        <taxon>Viridiplantae</taxon>
        <taxon>Streptophyta</taxon>
        <taxon>Embryophyta</taxon>
        <taxon>Tracheophyta</taxon>
        <taxon>Spermatophyta</taxon>
        <taxon>Pinopsida</taxon>
        <taxon>Pinidae</taxon>
        <taxon>Conifers I</taxon>
        <taxon>Pinales</taxon>
        <taxon>Pinaceae</taxon>
        <taxon>Picea</taxon>
    </lineage>
</organism>
<keyword evidence="2" id="KW-1133">Transmembrane helix</keyword>
<evidence type="ECO:0000313" key="4">
    <source>
        <dbReference type="EMBL" id="ABK23637.1"/>
    </source>
</evidence>
<reference evidence="4" key="1">
    <citation type="journal article" date="2008" name="BMC Genomics">
        <title>A conifer genomics resource of 200,000 spruce (Picea spp.) ESTs and 6,464 high-quality, sequence-finished full-length cDNAs for Sitka spruce (Picea sitchensis).</title>
        <authorList>
            <person name="Ralph S.G."/>
            <person name="Chun H.J."/>
            <person name="Kolosova N."/>
            <person name="Cooper D."/>
            <person name="Oddy C."/>
            <person name="Ritland C.E."/>
            <person name="Kirkpatrick R."/>
            <person name="Moore R."/>
            <person name="Barber S."/>
            <person name="Holt R.A."/>
            <person name="Jones S.J."/>
            <person name="Marra M.A."/>
            <person name="Douglas C.J."/>
            <person name="Ritland K."/>
            <person name="Bohlmann J."/>
        </authorList>
    </citation>
    <scope>NUCLEOTIDE SEQUENCE</scope>
    <source>
        <tissue evidence="4">Bark</tissue>
    </source>
</reference>
<dbReference type="InterPro" id="IPR018247">
    <property type="entry name" value="EF_Hand_1_Ca_BS"/>
</dbReference>
<dbReference type="SMART" id="SM00054">
    <property type="entry name" value="EFh"/>
    <property type="match status" value="1"/>
</dbReference>
<dbReference type="InterPro" id="IPR011992">
    <property type="entry name" value="EF-hand-dom_pair"/>
</dbReference>
<dbReference type="AlphaFoldDB" id="A9NSM6"/>
<evidence type="ECO:0000256" key="2">
    <source>
        <dbReference type="SAM" id="Phobius"/>
    </source>
</evidence>
<dbReference type="GO" id="GO:0005509">
    <property type="term" value="F:calcium ion binding"/>
    <property type="evidence" value="ECO:0007669"/>
    <property type="project" value="InterPro"/>
</dbReference>
<feature type="transmembrane region" description="Helical" evidence="2">
    <location>
        <begin position="136"/>
        <end position="153"/>
    </location>
</feature>
<dbReference type="PANTHER" id="PTHR37754:SF4">
    <property type="entry name" value="EF-HAND DOMAIN-CONTAINING PROTEIN"/>
    <property type="match status" value="1"/>
</dbReference>
<dbReference type="EMBL" id="EF084316">
    <property type="protein sequence ID" value="ABK23637.1"/>
    <property type="molecule type" value="mRNA"/>
</dbReference>
<keyword evidence="1" id="KW-0106">Calcium</keyword>
<accession>A9NSM6</accession>
<sequence>MGQAWTGLQNTFKYHISEEYLNKIIDVTFDSLPGGGDGNAQKKAVTFEQLHDAIIEIFRRINEITGANWAPPSNESIVKMIEEYDLDKNKEIDRQEFHGFVRKFSRHLVATYAREILIVTVAIPAAATLTKKATNTVPNVVFYASAAVAALLVRNKFFIK</sequence>
<proteinExistence type="evidence at transcript level"/>
<feature type="transmembrane region" description="Helical" evidence="2">
    <location>
        <begin position="112"/>
        <end position="130"/>
    </location>
</feature>
<evidence type="ECO:0000256" key="1">
    <source>
        <dbReference type="ARBA" id="ARBA00022837"/>
    </source>
</evidence>
<dbReference type="SUPFAM" id="SSF47473">
    <property type="entry name" value="EF-hand"/>
    <property type="match status" value="1"/>
</dbReference>
<name>A9NSM6_PICSI</name>
<dbReference type="PROSITE" id="PS00018">
    <property type="entry name" value="EF_HAND_1"/>
    <property type="match status" value="1"/>
</dbReference>
<keyword evidence="2" id="KW-0472">Membrane</keyword>